<dbReference type="InterPro" id="IPR011006">
    <property type="entry name" value="CheY-like_superfamily"/>
</dbReference>
<name>A0A1T4TGC7_9HYPH</name>
<dbReference type="SUPFAM" id="SSF52172">
    <property type="entry name" value="CheY-like"/>
    <property type="match status" value="1"/>
</dbReference>
<reference evidence="4" key="1">
    <citation type="submission" date="2017-02" db="EMBL/GenBank/DDBJ databases">
        <authorList>
            <person name="Varghese N."/>
            <person name="Submissions S."/>
        </authorList>
    </citation>
    <scope>NUCLEOTIDE SEQUENCE [LARGE SCALE GENOMIC DNA]</scope>
    <source>
        <strain evidence="4">ATCC 27094</strain>
    </source>
</reference>
<dbReference type="OrthoDB" id="582170at2"/>
<accession>A0A1T4TGC7</accession>
<dbReference type="AlphaFoldDB" id="A0A1T4TGC7"/>
<dbReference type="PROSITE" id="PS50110">
    <property type="entry name" value="RESPONSE_REGULATORY"/>
    <property type="match status" value="1"/>
</dbReference>
<feature type="modified residue" description="4-aspartylphosphate" evidence="1">
    <location>
        <position position="68"/>
    </location>
</feature>
<proteinExistence type="predicted"/>
<evidence type="ECO:0000259" key="2">
    <source>
        <dbReference type="PROSITE" id="PS50110"/>
    </source>
</evidence>
<protein>
    <submittedName>
        <fullName evidence="3">CheY chemotaxis protein or a CheY-like REC (Receiver) domain</fullName>
    </submittedName>
</protein>
<feature type="domain" description="Response regulatory" evidence="2">
    <location>
        <begin position="16"/>
        <end position="128"/>
    </location>
</feature>
<evidence type="ECO:0000256" key="1">
    <source>
        <dbReference type="PROSITE-ProRule" id="PRU00169"/>
    </source>
</evidence>
<dbReference type="STRING" id="225324.SAMN02745126_06242"/>
<keyword evidence="4" id="KW-1185">Reference proteome</keyword>
<gene>
    <name evidence="3" type="ORF">SAMN02745126_06242</name>
</gene>
<dbReference type="RefSeq" id="WP_085937968.1">
    <property type="nucleotide sequence ID" value="NZ_FUWJ01000017.1"/>
</dbReference>
<dbReference type="Gene3D" id="3.40.50.2300">
    <property type="match status" value="1"/>
</dbReference>
<dbReference type="GO" id="GO:0000160">
    <property type="term" value="P:phosphorelay signal transduction system"/>
    <property type="evidence" value="ECO:0007669"/>
    <property type="project" value="InterPro"/>
</dbReference>
<dbReference type="EMBL" id="FUWJ01000017">
    <property type="protein sequence ID" value="SKA39474.1"/>
    <property type="molecule type" value="Genomic_DNA"/>
</dbReference>
<sequence>MTTDPVEMERRLHGKRLLVVEDEYMIALDIAGTLESLGVQVVGPVGSVREALAIVNREEERLDAAVLDINLRGERVYAVADALLARHVPFIFATGYAELLLDKAYMRIPRCEKPIDKRELIRQLATAMDQAH</sequence>
<dbReference type="SMART" id="SM00448">
    <property type="entry name" value="REC"/>
    <property type="match status" value="1"/>
</dbReference>
<dbReference type="Proteomes" id="UP000190092">
    <property type="component" value="Unassembled WGS sequence"/>
</dbReference>
<dbReference type="InterPro" id="IPR001789">
    <property type="entry name" value="Sig_transdc_resp-reg_receiver"/>
</dbReference>
<keyword evidence="1" id="KW-0597">Phosphoprotein</keyword>
<organism evidence="3 4">
    <name type="scientific">Enhydrobacter aerosaccus</name>
    <dbReference type="NCBI Taxonomy" id="225324"/>
    <lineage>
        <taxon>Bacteria</taxon>
        <taxon>Pseudomonadati</taxon>
        <taxon>Pseudomonadota</taxon>
        <taxon>Alphaproteobacteria</taxon>
        <taxon>Hyphomicrobiales</taxon>
        <taxon>Enhydrobacter</taxon>
    </lineage>
</organism>
<evidence type="ECO:0000313" key="4">
    <source>
        <dbReference type="Proteomes" id="UP000190092"/>
    </source>
</evidence>
<evidence type="ECO:0000313" key="3">
    <source>
        <dbReference type="EMBL" id="SKA39474.1"/>
    </source>
</evidence>